<dbReference type="EMBL" id="JAGSND010000008">
    <property type="protein sequence ID" value="MBR0598679.1"/>
    <property type="molecule type" value="Genomic_DNA"/>
</dbReference>
<reference evidence="2" key="2">
    <citation type="submission" date="2021-04" db="EMBL/GenBank/DDBJ databases">
        <authorList>
            <person name="Liu J."/>
        </authorList>
    </citation>
    <scope>NUCLEOTIDE SEQUENCE</scope>
    <source>
        <strain evidence="2">BAD-6</strain>
    </source>
</reference>
<dbReference type="Proteomes" id="UP000675664">
    <property type="component" value="Unassembled WGS sequence"/>
</dbReference>
<dbReference type="InterPro" id="IPR000182">
    <property type="entry name" value="GNAT_dom"/>
</dbReference>
<dbReference type="PROSITE" id="PS51186">
    <property type="entry name" value="GNAT"/>
    <property type="match status" value="1"/>
</dbReference>
<organism evidence="2 3">
    <name type="scientific">Sinanaerobacter chloroacetimidivorans</name>
    <dbReference type="NCBI Taxonomy" id="2818044"/>
    <lineage>
        <taxon>Bacteria</taxon>
        <taxon>Bacillati</taxon>
        <taxon>Bacillota</taxon>
        <taxon>Clostridia</taxon>
        <taxon>Peptostreptococcales</taxon>
        <taxon>Anaerovoracaceae</taxon>
        <taxon>Sinanaerobacter</taxon>
    </lineage>
</organism>
<dbReference type="SUPFAM" id="SSF55729">
    <property type="entry name" value="Acyl-CoA N-acyltransferases (Nat)"/>
    <property type="match status" value="1"/>
</dbReference>
<dbReference type="PANTHER" id="PTHR43415">
    <property type="entry name" value="SPERMIDINE N(1)-ACETYLTRANSFERASE"/>
    <property type="match status" value="1"/>
</dbReference>
<dbReference type="PANTHER" id="PTHR43415:SF3">
    <property type="entry name" value="GNAT-FAMILY ACETYLTRANSFERASE"/>
    <property type="match status" value="1"/>
</dbReference>
<keyword evidence="3" id="KW-1185">Reference proteome</keyword>
<proteinExistence type="predicted"/>
<dbReference type="GO" id="GO:0016747">
    <property type="term" value="F:acyltransferase activity, transferring groups other than amino-acyl groups"/>
    <property type="evidence" value="ECO:0007669"/>
    <property type="project" value="InterPro"/>
</dbReference>
<feature type="domain" description="N-acetyltransferase" evidence="1">
    <location>
        <begin position="58"/>
        <end position="204"/>
    </location>
</feature>
<dbReference type="InterPro" id="IPR016181">
    <property type="entry name" value="Acyl_CoA_acyltransferase"/>
</dbReference>
<dbReference type="AlphaFoldDB" id="A0A8J7W0R4"/>
<comment type="caution">
    <text evidence="2">The sequence shown here is derived from an EMBL/GenBank/DDBJ whole genome shotgun (WGS) entry which is preliminary data.</text>
</comment>
<reference evidence="2" key="1">
    <citation type="submission" date="2021-04" db="EMBL/GenBank/DDBJ databases">
        <title>Sinoanaerobacter chloroacetimidivorans sp. nov., an obligate anaerobic bacterium isolated from anaerobic sludge.</title>
        <authorList>
            <person name="Bao Y."/>
        </authorList>
    </citation>
    <scope>NUCLEOTIDE SEQUENCE</scope>
    <source>
        <strain evidence="2">BAD-6</strain>
    </source>
</reference>
<evidence type="ECO:0000259" key="1">
    <source>
        <dbReference type="PROSITE" id="PS51186"/>
    </source>
</evidence>
<dbReference type="Gene3D" id="3.40.630.30">
    <property type="match status" value="1"/>
</dbReference>
<evidence type="ECO:0000313" key="2">
    <source>
        <dbReference type="EMBL" id="MBR0598679.1"/>
    </source>
</evidence>
<sequence length="214" mass="24969">MDAFQNRVKEVFDNMKRQRKEDLLTLIPLYHHDDLYGFLRPITKDYRITIPDCGSLLAKWRNENPTMSAQAFLATAEGTERWLDNQVIEREDRILFLVLGLDGAKIGHIGFSSFNFEDKSCEVDAVLRGDKSAAPGMMSFALAGLIDWGLRELKLKKITLRVFDDNHHAIRFYQRNHFILMNQEKNHEPVHHESEKQYASMYLDIQGWKAAQWI</sequence>
<dbReference type="Pfam" id="PF13302">
    <property type="entry name" value="Acetyltransf_3"/>
    <property type="match status" value="1"/>
</dbReference>
<protein>
    <submittedName>
        <fullName evidence="2">GNAT family N-acetyltransferase</fullName>
    </submittedName>
</protein>
<name>A0A8J7W0R4_9FIRM</name>
<accession>A0A8J7W0R4</accession>
<dbReference type="RefSeq" id="WP_227018811.1">
    <property type="nucleotide sequence ID" value="NZ_JAGSND010000008.1"/>
</dbReference>
<evidence type="ECO:0000313" key="3">
    <source>
        <dbReference type="Proteomes" id="UP000675664"/>
    </source>
</evidence>
<gene>
    <name evidence="2" type="ORF">KCX82_12380</name>
</gene>